<feature type="chain" id="PRO_5026114434" evidence="2">
    <location>
        <begin position="27"/>
        <end position="120"/>
    </location>
</feature>
<dbReference type="InterPro" id="IPR007969">
    <property type="entry name" value="DUF732"/>
</dbReference>
<dbReference type="RefSeq" id="WP_154788536.1">
    <property type="nucleotide sequence ID" value="NZ_WMBB01000006.1"/>
</dbReference>
<evidence type="ECO:0000259" key="3">
    <source>
        <dbReference type="Pfam" id="PF05305"/>
    </source>
</evidence>
<feature type="region of interest" description="Disordered" evidence="1">
    <location>
        <begin position="26"/>
        <end position="48"/>
    </location>
</feature>
<feature type="signal peptide" evidence="2">
    <location>
        <begin position="1"/>
        <end position="26"/>
    </location>
</feature>
<sequence>MRTLSTLLAASATAVALSAAAPAALAAPDTGSSSGSSSPGCGPRSTADLHFLRGSHEDEHTCSVQDAAIGLAKSQCQWLDAYGNSAHNQIVLAEKARGTLKYPYTFLDAAISAYCPQYKL</sequence>
<reference evidence="4 5" key="1">
    <citation type="submission" date="2019-11" db="EMBL/GenBank/DDBJ databases">
        <title>Nocardia sp. nov. CT2-14 isolated from soil.</title>
        <authorList>
            <person name="Kanchanasin P."/>
            <person name="Tanasupawat S."/>
            <person name="Yuki M."/>
            <person name="Kudo T."/>
        </authorList>
    </citation>
    <scope>NUCLEOTIDE SEQUENCE [LARGE SCALE GENOMIC DNA]</scope>
    <source>
        <strain evidence="4 5">CT2-14</strain>
    </source>
</reference>
<dbReference type="AlphaFoldDB" id="A0A6I3KWU9"/>
<dbReference type="Proteomes" id="UP000432464">
    <property type="component" value="Unassembled WGS sequence"/>
</dbReference>
<gene>
    <name evidence="4" type="ORF">GLP40_15365</name>
</gene>
<name>A0A6I3KWU9_9NOCA</name>
<evidence type="ECO:0000256" key="1">
    <source>
        <dbReference type="SAM" id="MobiDB-lite"/>
    </source>
</evidence>
<comment type="caution">
    <text evidence="4">The sequence shown here is derived from an EMBL/GenBank/DDBJ whole genome shotgun (WGS) entry which is preliminary data.</text>
</comment>
<organism evidence="4 5">
    <name type="scientific">Nocardia aurantiaca</name>
    <dbReference type="NCBI Taxonomy" id="2675850"/>
    <lineage>
        <taxon>Bacteria</taxon>
        <taxon>Bacillati</taxon>
        <taxon>Actinomycetota</taxon>
        <taxon>Actinomycetes</taxon>
        <taxon>Mycobacteriales</taxon>
        <taxon>Nocardiaceae</taxon>
        <taxon>Nocardia</taxon>
    </lineage>
</organism>
<proteinExistence type="predicted"/>
<protein>
    <submittedName>
        <fullName evidence="4">DUF732 domain-containing protein</fullName>
    </submittedName>
</protein>
<evidence type="ECO:0000313" key="5">
    <source>
        <dbReference type="Proteomes" id="UP000432464"/>
    </source>
</evidence>
<feature type="compositionally biased region" description="Low complexity" evidence="1">
    <location>
        <begin position="26"/>
        <end position="45"/>
    </location>
</feature>
<dbReference type="Pfam" id="PF05305">
    <property type="entry name" value="DUF732"/>
    <property type="match status" value="1"/>
</dbReference>
<accession>A0A6I3KWU9</accession>
<evidence type="ECO:0000313" key="4">
    <source>
        <dbReference type="EMBL" id="MTE14137.1"/>
    </source>
</evidence>
<keyword evidence="2" id="KW-0732">Signal</keyword>
<dbReference type="EMBL" id="WMBB01000006">
    <property type="protein sequence ID" value="MTE14137.1"/>
    <property type="molecule type" value="Genomic_DNA"/>
</dbReference>
<keyword evidence="5" id="KW-1185">Reference proteome</keyword>
<evidence type="ECO:0000256" key="2">
    <source>
        <dbReference type="SAM" id="SignalP"/>
    </source>
</evidence>
<feature type="domain" description="DUF732" evidence="3">
    <location>
        <begin position="48"/>
        <end position="117"/>
    </location>
</feature>